<reference evidence="1" key="2">
    <citation type="journal article" date="2015" name="Data Brief">
        <title>Shoot transcriptome of the giant reed, Arundo donax.</title>
        <authorList>
            <person name="Barrero R.A."/>
            <person name="Guerrero F.D."/>
            <person name="Moolhuijzen P."/>
            <person name="Goolsby J.A."/>
            <person name="Tidwell J."/>
            <person name="Bellgard S.E."/>
            <person name="Bellgard M.I."/>
        </authorList>
    </citation>
    <scope>NUCLEOTIDE SEQUENCE</scope>
    <source>
        <tissue evidence="1">Shoot tissue taken approximately 20 cm above the soil surface</tissue>
    </source>
</reference>
<name>A0A0A9EQ46_ARUDO</name>
<proteinExistence type="predicted"/>
<reference evidence="1" key="1">
    <citation type="submission" date="2014-09" db="EMBL/GenBank/DDBJ databases">
        <authorList>
            <person name="Magalhaes I.L.F."/>
            <person name="Oliveira U."/>
            <person name="Santos F.R."/>
            <person name="Vidigal T.H.D.A."/>
            <person name="Brescovit A.D."/>
            <person name="Santos A.J."/>
        </authorList>
    </citation>
    <scope>NUCLEOTIDE SEQUENCE</scope>
    <source>
        <tissue evidence="1">Shoot tissue taken approximately 20 cm above the soil surface</tissue>
    </source>
</reference>
<organism evidence="1">
    <name type="scientific">Arundo donax</name>
    <name type="common">Giant reed</name>
    <name type="synonym">Donax arundinaceus</name>
    <dbReference type="NCBI Taxonomy" id="35708"/>
    <lineage>
        <taxon>Eukaryota</taxon>
        <taxon>Viridiplantae</taxon>
        <taxon>Streptophyta</taxon>
        <taxon>Embryophyta</taxon>
        <taxon>Tracheophyta</taxon>
        <taxon>Spermatophyta</taxon>
        <taxon>Magnoliopsida</taxon>
        <taxon>Liliopsida</taxon>
        <taxon>Poales</taxon>
        <taxon>Poaceae</taxon>
        <taxon>PACMAD clade</taxon>
        <taxon>Arundinoideae</taxon>
        <taxon>Arundineae</taxon>
        <taxon>Arundo</taxon>
    </lineage>
</organism>
<dbReference type="EMBL" id="GBRH01195669">
    <property type="protein sequence ID" value="JAE02227.1"/>
    <property type="molecule type" value="Transcribed_RNA"/>
</dbReference>
<sequence length="56" mass="6580">MKSRRKHLVRFTIHFQLVLSAFFPLVPNHSRQPYNDNLRNAGILYIVSGKKTEVLQ</sequence>
<dbReference type="AlphaFoldDB" id="A0A0A9EQ46"/>
<accession>A0A0A9EQ46</accession>
<protein>
    <submittedName>
        <fullName evidence="1">Uncharacterized protein</fullName>
    </submittedName>
</protein>
<evidence type="ECO:0000313" key="1">
    <source>
        <dbReference type="EMBL" id="JAE02227.1"/>
    </source>
</evidence>